<evidence type="ECO:0000313" key="10">
    <source>
        <dbReference type="Proteomes" id="UP000515734"/>
    </source>
</evidence>
<keyword evidence="3 7" id="KW-0479">Metal-binding</keyword>
<dbReference type="GO" id="GO:0005506">
    <property type="term" value="F:iron ion binding"/>
    <property type="evidence" value="ECO:0007669"/>
    <property type="project" value="InterPro"/>
</dbReference>
<dbReference type="AlphaFoldDB" id="A0A6S6P2J1"/>
<dbReference type="InterPro" id="IPR002401">
    <property type="entry name" value="Cyt_P450_E_grp-I"/>
</dbReference>
<dbReference type="GO" id="GO:0016705">
    <property type="term" value="F:oxidoreductase activity, acting on paired donors, with incorporation or reduction of molecular oxygen"/>
    <property type="evidence" value="ECO:0007669"/>
    <property type="project" value="InterPro"/>
</dbReference>
<dbReference type="Proteomes" id="UP000515734">
    <property type="component" value="Chromosome"/>
</dbReference>
<accession>A0A6S6P2J1</accession>
<dbReference type="InterPro" id="IPR001128">
    <property type="entry name" value="Cyt_P450"/>
</dbReference>
<dbReference type="InterPro" id="IPR036396">
    <property type="entry name" value="Cyt_P450_sf"/>
</dbReference>
<feature type="region of interest" description="Disordered" evidence="8">
    <location>
        <begin position="71"/>
        <end position="91"/>
    </location>
</feature>
<feature type="compositionally biased region" description="Basic residues" evidence="8">
    <location>
        <begin position="71"/>
        <end position="81"/>
    </location>
</feature>
<dbReference type="GO" id="GO:0020037">
    <property type="term" value="F:heme binding"/>
    <property type="evidence" value="ECO:0007669"/>
    <property type="project" value="InterPro"/>
</dbReference>
<evidence type="ECO:0000256" key="6">
    <source>
        <dbReference type="ARBA" id="ARBA00023033"/>
    </source>
</evidence>
<dbReference type="Gene3D" id="1.10.630.10">
    <property type="entry name" value="Cytochrome P450"/>
    <property type="match status" value="1"/>
</dbReference>
<evidence type="ECO:0000256" key="3">
    <source>
        <dbReference type="ARBA" id="ARBA00022723"/>
    </source>
</evidence>
<dbReference type="SUPFAM" id="SSF48264">
    <property type="entry name" value="Cytochrome P450"/>
    <property type="match status" value="1"/>
</dbReference>
<dbReference type="SUPFAM" id="SSF51735">
    <property type="entry name" value="NAD(P)-binding Rossmann-fold domains"/>
    <property type="match status" value="1"/>
</dbReference>
<evidence type="ECO:0000256" key="8">
    <source>
        <dbReference type="SAM" id="MobiDB-lite"/>
    </source>
</evidence>
<gene>
    <name evidence="9" type="ORF">NIIDNTM18_16500</name>
</gene>
<evidence type="ECO:0000256" key="7">
    <source>
        <dbReference type="PIRSR" id="PIRSR602401-1"/>
    </source>
</evidence>
<keyword evidence="4" id="KW-0560">Oxidoreductase</keyword>
<sequence>MRVVVIGGTGLVGSKLVHGLTEHGHDAVAAAPSTGVNAVTGEALSVAFGRGVGPTPDRSVDRRAAVRGNRCRCPPRRRRPPGSRAGDVTRDDDRVVTDVDLDLRALPQPPKNPLPYRKLLPLVRHFHTGQEVLRQAAGPVIRLKLGPKWMIPQIVVVTSPAGIRDVLGRNHASAERCRVHDEVRDLGGDSLFVLLNDPWVRRRRALQPVFTKPSVRGFGGHMSRAAEMVGERWGAEARVDLDEECRRLTMRSLGRSILGLDLDEKADVIAGPLPVAAGYAADRALKPVRAPRWLQTPQRRRATAAVATMKAVTHDILQACRADPTRDAPLVHALINASDPETGLSLSDEDICNELLVFMLAGHDTTATLLTYALWALGHHPDFQDRVAAEARAIGDRVITPDDVGRLGYTVQVLNESLRLCPPAAGVGRLALRDIEVDGYRVEAGSLVGIGIYAVHRDPALWDRPLEFDPDRFSPENSKGRDRWQFIPFAGGPRACIGQHFAMLEATLALATLIRDHEIRSADGDFPLETPYTTVAAGPIFADVRRRT</sequence>
<proteinExistence type="inferred from homology"/>
<dbReference type="InterPro" id="IPR036291">
    <property type="entry name" value="NAD(P)-bd_dom_sf"/>
</dbReference>
<dbReference type="PANTHER" id="PTHR24291:SF50">
    <property type="entry name" value="BIFUNCTIONAL ALBAFLAVENONE MONOOXYGENASE_TERPENE SYNTHASE"/>
    <property type="match status" value="1"/>
</dbReference>
<dbReference type="PRINTS" id="PR00463">
    <property type="entry name" value="EP450I"/>
</dbReference>
<reference evidence="9 10" key="1">
    <citation type="submission" date="2020-07" db="EMBL/GenBank/DDBJ databases">
        <title>Complete genome sequence of Mycolicibacterium litorale like strain isolated from cardiac implantable electronic device infection.</title>
        <authorList>
            <person name="Fukano H."/>
            <person name="Miyama H."/>
            <person name="Hoshino Y."/>
        </authorList>
    </citation>
    <scope>NUCLEOTIDE SEQUENCE [LARGE SCALE GENOMIC DNA]</scope>
    <source>
        <strain evidence="9 10">NIIDNTM18</strain>
    </source>
</reference>
<evidence type="ECO:0000256" key="2">
    <source>
        <dbReference type="ARBA" id="ARBA00022617"/>
    </source>
</evidence>
<name>A0A6S6P2J1_9MYCO</name>
<dbReference type="Pfam" id="PF00067">
    <property type="entry name" value="p450"/>
    <property type="match status" value="1"/>
</dbReference>
<keyword evidence="5 7" id="KW-0408">Iron</keyword>
<feature type="binding site" description="axial binding residue" evidence="7">
    <location>
        <position position="496"/>
    </location>
    <ligand>
        <name>heme</name>
        <dbReference type="ChEBI" id="CHEBI:30413"/>
    </ligand>
    <ligandPart>
        <name>Fe</name>
        <dbReference type="ChEBI" id="CHEBI:18248"/>
    </ligandPart>
</feature>
<evidence type="ECO:0000313" key="9">
    <source>
        <dbReference type="EMBL" id="BCI52372.1"/>
    </source>
</evidence>
<dbReference type="GO" id="GO:0004497">
    <property type="term" value="F:monooxygenase activity"/>
    <property type="evidence" value="ECO:0007669"/>
    <property type="project" value="UniProtKB-KW"/>
</dbReference>
<protein>
    <submittedName>
        <fullName evidence="9">Cytochrome P450</fullName>
    </submittedName>
</protein>
<dbReference type="PANTHER" id="PTHR24291">
    <property type="entry name" value="CYTOCHROME P450 FAMILY 4"/>
    <property type="match status" value="1"/>
</dbReference>
<comment type="cofactor">
    <cofactor evidence="7">
        <name>heme</name>
        <dbReference type="ChEBI" id="CHEBI:30413"/>
    </cofactor>
</comment>
<keyword evidence="2 7" id="KW-0349">Heme</keyword>
<evidence type="ECO:0000256" key="4">
    <source>
        <dbReference type="ARBA" id="ARBA00023002"/>
    </source>
</evidence>
<dbReference type="PRINTS" id="PR00385">
    <property type="entry name" value="P450"/>
</dbReference>
<dbReference type="InterPro" id="IPR050196">
    <property type="entry name" value="Cytochrome_P450_Monoox"/>
</dbReference>
<dbReference type="RefSeq" id="WP_232100564.1">
    <property type="nucleotide sequence ID" value="NZ_AP023287.1"/>
</dbReference>
<keyword evidence="6" id="KW-0503">Monooxygenase</keyword>
<dbReference type="EMBL" id="AP023287">
    <property type="protein sequence ID" value="BCI52372.1"/>
    <property type="molecule type" value="Genomic_DNA"/>
</dbReference>
<organism evidence="9 10">
    <name type="scientific">Mycolicibacterium litorale</name>
    <dbReference type="NCBI Taxonomy" id="758802"/>
    <lineage>
        <taxon>Bacteria</taxon>
        <taxon>Bacillati</taxon>
        <taxon>Actinomycetota</taxon>
        <taxon>Actinomycetes</taxon>
        <taxon>Mycobacteriales</taxon>
        <taxon>Mycobacteriaceae</taxon>
        <taxon>Mycolicibacterium</taxon>
    </lineage>
</organism>
<comment type="similarity">
    <text evidence="1">Belongs to the cytochrome P450 family.</text>
</comment>
<evidence type="ECO:0000256" key="5">
    <source>
        <dbReference type="ARBA" id="ARBA00023004"/>
    </source>
</evidence>
<evidence type="ECO:0000256" key="1">
    <source>
        <dbReference type="ARBA" id="ARBA00010617"/>
    </source>
</evidence>